<comment type="caution">
    <text evidence="1">The sequence shown here is derived from an EMBL/GenBank/DDBJ whole genome shotgun (WGS) entry which is preliminary data.</text>
</comment>
<keyword evidence="2" id="KW-1185">Reference proteome</keyword>
<evidence type="ECO:0000313" key="2">
    <source>
        <dbReference type="Proteomes" id="UP001159405"/>
    </source>
</evidence>
<sequence length="176" mass="19777">MGMNVHLGKIFTANYALCSSAQSLLFVPKVNCSTLGDRAFAHAAPVLWNSLPLTIRTITEAKLVENNPYNISIPGYNFVNKVSKTNAGGAGLHSANDREKFHEILKQKLEYLNFKGYEIYIIGDININFFNYNNDEQTSEFLHMLLDLGHLQIITKANRITDHSAALIDLIYINFP</sequence>
<organism evidence="1 2">
    <name type="scientific">Porites lobata</name>
    <dbReference type="NCBI Taxonomy" id="104759"/>
    <lineage>
        <taxon>Eukaryota</taxon>
        <taxon>Metazoa</taxon>
        <taxon>Cnidaria</taxon>
        <taxon>Anthozoa</taxon>
        <taxon>Hexacorallia</taxon>
        <taxon>Scleractinia</taxon>
        <taxon>Fungiina</taxon>
        <taxon>Poritidae</taxon>
        <taxon>Porites</taxon>
    </lineage>
</organism>
<protein>
    <recommendedName>
        <fullName evidence="3">Endonuclease/exonuclease/phosphatase domain-containing protein</fullName>
    </recommendedName>
</protein>
<proteinExistence type="predicted"/>
<evidence type="ECO:0000313" key="1">
    <source>
        <dbReference type="EMBL" id="CAH3037396.1"/>
    </source>
</evidence>
<accession>A0ABN8MWK2</accession>
<dbReference type="Proteomes" id="UP001159405">
    <property type="component" value="Unassembled WGS sequence"/>
</dbReference>
<name>A0ABN8MWK2_9CNID</name>
<gene>
    <name evidence="1" type="ORF">PLOB_00035572</name>
</gene>
<evidence type="ECO:0008006" key="3">
    <source>
        <dbReference type="Google" id="ProtNLM"/>
    </source>
</evidence>
<dbReference type="EMBL" id="CALNXK010000005">
    <property type="protein sequence ID" value="CAH3037396.1"/>
    <property type="molecule type" value="Genomic_DNA"/>
</dbReference>
<reference evidence="1 2" key="1">
    <citation type="submission" date="2022-05" db="EMBL/GenBank/DDBJ databases">
        <authorList>
            <consortium name="Genoscope - CEA"/>
            <person name="William W."/>
        </authorList>
    </citation>
    <scope>NUCLEOTIDE SEQUENCE [LARGE SCALE GENOMIC DNA]</scope>
</reference>